<evidence type="ECO:0000259" key="14">
    <source>
        <dbReference type="Pfam" id="PF00508"/>
    </source>
</evidence>
<evidence type="ECO:0000256" key="4">
    <source>
        <dbReference type="ARBA" id="ARBA00022518"/>
    </source>
</evidence>
<dbReference type="Gene3D" id="3.30.70.330">
    <property type="match status" value="1"/>
</dbReference>
<dbReference type="InterPro" id="IPR033668">
    <property type="entry name" value="Reg_prot_E2"/>
</dbReference>
<comment type="similarity">
    <text evidence="2">Belongs to the papillomaviridae E8^E2C protein family.</text>
</comment>
<dbReference type="InterPro" id="IPR042503">
    <property type="entry name" value="Regulatory_protein_E2_N_1"/>
</dbReference>
<feature type="region of interest" description="Disordered" evidence="13">
    <location>
        <begin position="345"/>
        <end position="394"/>
    </location>
</feature>
<evidence type="ECO:0000256" key="8">
    <source>
        <dbReference type="ARBA" id="ARBA00023015"/>
    </source>
</evidence>
<dbReference type="GO" id="GO:0006351">
    <property type="term" value="P:DNA-templated transcription"/>
    <property type="evidence" value="ECO:0007669"/>
    <property type="project" value="UniProtKB-UniRule"/>
</dbReference>
<dbReference type="GO" id="GO:0003677">
    <property type="term" value="F:DNA binding"/>
    <property type="evidence" value="ECO:0007669"/>
    <property type="project" value="UniProtKB-UniRule"/>
</dbReference>
<dbReference type="EMBL" id="JF800658">
    <property type="protein sequence ID" value="AEP82751.1"/>
    <property type="molecule type" value="Genomic_DNA"/>
</dbReference>
<evidence type="ECO:0000259" key="15">
    <source>
        <dbReference type="Pfam" id="PF00511"/>
    </source>
</evidence>
<feature type="domain" description="Papillomavirus E2 N-terminal" evidence="14">
    <location>
        <begin position="1"/>
        <end position="195"/>
    </location>
</feature>
<dbReference type="GO" id="GO:0000166">
    <property type="term" value="F:nucleotide binding"/>
    <property type="evidence" value="ECO:0007669"/>
    <property type="project" value="UniProtKB-UniRule"/>
</dbReference>
<evidence type="ECO:0000256" key="1">
    <source>
        <dbReference type="ARBA" id="ARBA00004147"/>
    </source>
</evidence>
<dbReference type="GO" id="GO:0039693">
    <property type="term" value="P:viral DNA genome replication"/>
    <property type="evidence" value="ECO:0007669"/>
    <property type="project" value="UniProtKB-UniRule"/>
</dbReference>
<keyword evidence="5 12" id="KW-0597">Phosphoprotein</keyword>
<dbReference type="SUPFAM" id="SSF51332">
    <property type="entry name" value="E2 regulatory, transactivation domain"/>
    <property type="match status" value="1"/>
</dbReference>
<dbReference type="InterPro" id="IPR001866">
    <property type="entry name" value="PPV_E2_N"/>
</dbReference>
<comment type="subunit">
    <text evidence="12">Binds DNA as homodimer. Interacts with protein E1; this interaction greatly increases E1 DNA-binding activity. Interacts with protein L1; this interaction enhances E2-dependent replication and transcription activation. Interacts with protein L2; this interaction inhibits E2 transcriptional activity but not DNA replication function E2. Interacts with protein E7; this interaction inhibits E7 oncogenic activity. Interacts with host TAF1; this interaction modulates E2-dependent transcriptional regulation. Interacts with host BRD4; this interaction mediates E2 transcriptional activation function. Additionally, the interaction with host BRD4 on mitotic chromosomes mediates tethering of the viral genome. Interacts with host TOPBP1; this interaction is required for optimal viral DNA replication.</text>
</comment>
<gene>
    <name evidence="12" type="primary">E2</name>
</gene>
<dbReference type="GO" id="GO:0003700">
    <property type="term" value="F:DNA-binding transcription factor activity"/>
    <property type="evidence" value="ECO:0007669"/>
    <property type="project" value="UniProtKB-UniRule"/>
</dbReference>
<name>G4XF79_9PAPI</name>
<keyword evidence="11 12" id="KW-0804">Transcription</keyword>
<dbReference type="GO" id="GO:0042025">
    <property type="term" value="C:host cell nucleus"/>
    <property type="evidence" value="ECO:0007669"/>
    <property type="project" value="UniProtKB-SubCell"/>
</dbReference>
<evidence type="ECO:0000313" key="16">
    <source>
        <dbReference type="EMBL" id="AEP82751.1"/>
    </source>
</evidence>
<dbReference type="HAMAP" id="MF_04001">
    <property type="entry name" value="PPV_E2"/>
    <property type="match status" value="1"/>
</dbReference>
<evidence type="ECO:0000256" key="12">
    <source>
        <dbReference type="HAMAP-Rule" id="MF_04001"/>
    </source>
</evidence>
<dbReference type="InterPro" id="IPR012677">
    <property type="entry name" value="Nucleotide-bd_a/b_plait_sf"/>
</dbReference>
<keyword evidence="8 12" id="KW-0805">Transcription regulation</keyword>
<comment type="subcellular location">
    <subcellularLocation>
        <location evidence="1 12">Host nucleus</location>
    </subcellularLocation>
</comment>
<reference evidence="16 17" key="1">
    <citation type="journal article" date="2014" name="Genome Announc.">
        <title>Complete genome sequence of canine papillomavirus type 11.</title>
        <authorList>
            <person name="Zhou D."/>
            <person name="Luff J."/>
            <person name="Usuda Y."/>
            <person name="Affolter V."/>
            <person name="Moore P."/>
            <person name="Schlegel R."/>
            <person name="Yuan H."/>
        </authorList>
    </citation>
    <scope>NUCLEOTIDE SEQUENCE [LARGE SCALE GENOMIC DNA]</scope>
</reference>
<protein>
    <recommendedName>
        <fullName evidence="12">Regulatory protein E2</fullName>
    </recommendedName>
</protein>
<proteinExistence type="inferred from homology"/>
<comment type="PTM">
    <text evidence="12">Phosphorylated.</text>
</comment>
<keyword evidence="4 12" id="KW-0244">Early protein</keyword>
<evidence type="ECO:0000256" key="11">
    <source>
        <dbReference type="ARBA" id="ARBA00023163"/>
    </source>
</evidence>
<feature type="compositionally biased region" description="Low complexity" evidence="13">
    <location>
        <begin position="345"/>
        <end position="378"/>
    </location>
</feature>
<organism evidence="16 17">
    <name type="scientific">Canis familiaris papillomavirus 11</name>
    <dbReference type="NCBI Taxonomy" id="1091166"/>
    <lineage>
        <taxon>Viruses</taxon>
        <taxon>Monodnaviria</taxon>
        <taxon>Shotokuvirae</taxon>
        <taxon>Cossaviricota</taxon>
        <taxon>Papovaviricetes</taxon>
        <taxon>Zurhausenvirales</taxon>
        <taxon>Papillomaviridae</taxon>
        <taxon>Firstpapillomavirinae</taxon>
        <taxon>Chipapillomavirus</taxon>
        <taxon>Chipapillomavirus 1</taxon>
    </lineage>
</organism>
<dbReference type="Proteomes" id="UP000152522">
    <property type="component" value="Segment"/>
</dbReference>
<dbReference type="InterPro" id="IPR042504">
    <property type="entry name" value="Regulatory_protein_E2_N_2"/>
</dbReference>
<evidence type="ECO:0000256" key="6">
    <source>
        <dbReference type="ARBA" id="ARBA00022562"/>
    </source>
</evidence>
<comment type="function">
    <text evidence="12">Plays a role in the initiation of viral DNA replication. A dimer of E2 interacts with a dimer of E1 in order to improve specificity of E1 DNA binding activity. Once the complex recognizes and binds DNA at specific sites, the E2 dimer is removed from DNA. E2 also regulates viral transcription through binding to the E2RE response element (5'-ACCNNNNNNGGT-3') present in multiple copies in the regulatory regions of the viral genome. Activates or represses transcription depending on E2RE's position with regards to proximal promoter elements including the TATA-box. Repression occurs by sterically hindering the assembly of the transcription initiation complex.</text>
</comment>
<keyword evidence="7 12" id="KW-0235">DNA replication</keyword>
<evidence type="ECO:0000256" key="5">
    <source>
        <dbReference type="ARBA" id="ARBA00022553"/>
    </source>
</evidence>
<comment type="similarity">
    <text evidence="12">Belongs to the papillomaviridae E2 protein family.</text>
</comment>
<dbReference type="Pfam" id="PF00511">
    <property type="entry name" value="PPV_E2_C"/>
    <property type="match status" value="1"/>
</dbReference>
<evidence type="ECO:0000256" key="10">
    <source>
        <dbReference type="ARBA" id="ARBA00023159"/>
    </source>
</evidence>
<evidence type="ECO:0000256" key="3">
    <source>
        <dbReference type="ARBA" id="ARBA00022491"/>
    </source>
</evidence>
<dbReference type="Pfam" id="PF00508">
    <property type="entry name" value="PPV_E2_N"/>
    <property type="match status" value="1"/>
</dbReference>
<dbReference type="GO" id="GO:0006260">
    <property type="term" value="P:DNA replication"/>
    <property type="evidence" value="ECO:0007669"/>
    <property type="project" value="UniProtKB-KW"/>
</dbReference>
<dbReference type="InterPro" id="IPR035975">
    <property type="entry name" value="E2/EBNA1_C_sf"/>
</dbReference>
<sequence>MENLKKRLDAIQDALLTIYEEGSDRLTDQVQHWSLLRRENVLLHFAKKSGVLRLGLQPVPALRVSADRAKQAIEMQLTLQTLQESQYADEQWTMQDTSRERWMAEPAQCFKKGATYVEVYFDGNRSNSMQYTMWHHVYYTDCNDQWQKTRSHVGYDGLWFWDNCHRRYYVRFDDEARKYGTTGQWAVIVNNEPISPLDSVTSTTQTTNPGTKTTGTANGDPGRLAGEFGTAGPSRPRDWRAPVSACAQAADSTDTQPFAAPASTQEEEEPSSSEETPELGRESPVTGSLRTNTTPWQSCGDPGGILVPEHTGLTTDPEPLPVPAEPLPRSISPALCSRLPETLQAPVAPESGPGSAPAAPNAAPLAQPEAHPARAEAGPGEGVAPGGQGRLPAARRYRRRSRHILREAGDCTSSLIVLSGPCNTLKCLRYRVKQLCKGLFSMISTTWYWAGEGPERLGNARIIITFASNSQRAEFMDRMRLPSSVTLLDSIHAI</sequence>
<feature type="compositionally biased region" description="Polar residues" evidence="13">
    <location>
        <begin position="285"/>
        <end position="297"/>
    </location>
</feature>
<dbReference type="InterPro" id="IPR000427">
    <property type="entry name" value="Papillomavirus_E2_C"/>
</dbReference>
<dbReference type="Gene3D" id="1.10.287.30">
    <property type="entry name" value="E2 (early) protein, N terminal domain, subdomain 1"/>
    <property type="match status" value="1"/>
</dbReference>
<feature type="domain" description="Papillomavirus E2 C-terminal" evidence="15">
    <location>
        <begin position="416"/>
        <end position="487"/>
    </location>
</feature>
<keyword evidence="6 12" id="KW-1048">Host nucleus</keyword>
<dbReference type="GO" id="GO:0006275">
    <property type="term" value="P:regulation of DNA replication"/>
    <property type="evidence" value="ECO:0007669"/>
    <property type="project" value="UniProtKB-UniRule"/>
</dbReference>
<feature type="compositionally biased region" description="Gly residues" evidence="13">
    <location>
        <begin position="379"/>
        <end position="389"/>
    </location>
</feature>
<comment type="caution">
    <text evidence="12">Lacks conserved residue(s) required for the propagation of feature annotation.</text>
</comment>
<evidence type="ECO:0000256" key="9">
    <source>
        <dbReference type="ARBA" id="ARBA00023125"/>
    </source>
</evidence>
<dbReference type="InterPro" id="IPR036050">
    <property type="entry name" value="Regulatory_protein_E2_N"/>
</dbReference>
<keyword evidence="3 12" id="KW-0678">Repressor</keyword>
<feature type="region of interest" description="Disordered" evidence="13">
    <location>
        <begin position="195"/>
        <end position="332"/>
    </location>
</feature>
<dbReference type="SUPFAM" id="SSF54957">
    <property type="entry name" value="Viral DNA-binding domain"/>
    <property type="match status" value="1"/>
</dbReference>
<evidence type="ECO:0000256" key="2">
    <source>
        <dbReference type="ARBA" id="ARBA00007794"/>
    </source>
</evidence>
<keyword evidence="10 12" id="KW-0010">Activator</keyword>
<keyword evidence="9 12" id="KW-0238">DNA-binding</keyword>
<feature type="compositionally biased region" description="Acidic residues" evidence="13">
    <location>
        <begin position="265"/>
        <end position="277"/>
    </location>
</feature>
<accession>G4XF79</accession>
<evidence type="ECO:0000256" key="7">
    <source>
        <dbReference type="ARBA" id="ARBA00022705"/>
    </source>
</evidence>
<feature type="compositionally biased region" description="Low complexity" evidence="13">
    <location>
        <begin position="201"/>
        <end position="216"/>
    </location>
</feature>
<feature type="region of interest" description="DNA-binding domain" evidence="12">
    <location>
        <begin position="410"/>
        <end position="494"/>
    </location>
</feature>
<evidence type="ECO:0000256" key="13">
    <source>
        <dbReference type="SAM" id="MobiDB-lite"/>
    </source>
</evidence>
<evidence type="ECO:0000313" key="17">
    <source>
        <dbReference type="Proteomes" id="UP000152522"/>
    </source>
</evidence>
<dbReference type="Gene3D" id="2.170.200.10">
    <property type="entry name" value="Papillomavirus E2 early protein domain"/>
    <property type="match status" value="1"/>
</dbReference>